<gene>
    <name evidence="2" type="ORF">D7V78_12930</name>
</gene>
<feature type="signal peptide" evidence="1">
    <location>
        <begin position="1"/>
        <end position="23"/>
    </location>
</feature>
<comment type="caution">
    <text evidence="2">The sequence shown here is derived from an EMBL/GenBank/DDBJ whole genome shotgun (WGS) entry which is preliminary data.</text>
</comment>
<name>A0A3L7ZPX9_PARDI</name>
<accession>A0A3L7ZPX9</accession>
<protein>
    <recommendedName>
        <fullName evidence="4">DUF4783 domain-containing protein</fullName>
    </recommendedName>
</protein>
<feature type="chain" id="PRO_5018103966" description="DUF4783 domain-containing protein" evidence="1">
    <location>
        <begin position="24"/>
        <end position="136"/>
    </location>
</feature>
<dbReference type="Proteomes" id="UP000278164">
    <property type="component" value="Unassembled WGS sequence"/>
</dbReference>
<evidence type="ECO:0000313" key="2">
    <source>
        <dbReference type="EMBL" id="RLT72962.1"/>
    </source>
</evidence>
<sequence length="136" mass="15156">MKAFRFLMLTALMLLVSSMVVNSLERVTDETANTEAVQGESLVIVLSNLYETSGHKEAVAQVLQSGGALPASNYTYEWTLNPGGGVTSCNMYYTNARKGDVIVNYNTSSSSRVEFECKVYLNGSLYTTLRYYWYLN</sequence>
<reference evidence="2 3" key="1">
    <citation type="submission" date="2018-09" db="EMBL/GenBank/DDBJ databases">
        <title>Murine metabolic-syndrome-specific gut microbial biobank.</title>
        <authorList>
            <person name="Liu C."/>
        </authorList>
    </citation>
    <scope>NUCLEOTIDE SEQUENCE [LARGE SCALE GENOMIC DNA]</scope>
    <source>
        <strain evidence="2 3">8-P5</strain>
    </source>
</reference>
<dbReference type="AlphaFoldDB" id="A0A3L7ZPX9"/>
<dbReference type="EMBL" id="RAYI01000024">
    <property type="protein sequence ID" value="RLT72962.1"/>
    <property type="molecule type" value="Genomic_DNA"/>
</dbReference>
<keyword evidence="1" id="KW-0732">Signal</keyword>
<organism evidence="2 3">
    <name type="scientific">Parabacteroides distasonis</name>
    <dbReference type="NCBI Taxonomy" id="823"/>
    <lineage>
        <taxon>Bacteria</taxon>
        <taxon>Pseudomonadati</taxon>
        <taxon>Bacteroidota</taxon>
        <taxon>Bacteroidia</taxon>
        <taxon>Bacteroidales</taxon>
        <taxon>Tannerellaceae</taxon>
        <taxon>Parabacteroides</taxon>
    </lineage>
</organism>
<evidence type="ECO:0000256" key="1">
    <source>
        <dbReference type="SAM" id="SignalP"/>
    </source>
</evidence>
<dbReference type="RefSeq" id="WP_121736547.1">
    <property type="nucleotide sequence ID" value="NZ_QXXG01000015.1"/>
</dbReference>
<proteinExistence type="predicted"/>
<evidence type="ECO:0000313" key="3">
    <source>
        <dbReference type="Proteomes" id="UP000278164"/>
    </source>
</evidence>
<evidence type="ECO:0008006" key="4">
    <source>
        <dbReference type="Google" id="ProtNLM"/>
    </source>
</evidence>